<organism evidence="1 2">
    <name type="scientific">Collimonas arenae</name>
    <dbReference type="NCBI Taxonomy" id="279058"/>
    <lineage>
        <taxon>Bacteria</taxon>
        <taxon>Pseudomonadati</taxon>
        <taxon>Pseudomonadota</taxon>
        <taxon>Betaproteobacteria</taxon>
        <taxon>Burkholderiales</taxon>
        <taxon>Oxalobacteraceae</taxon>
        <taxon>Collimonas</taxon>
    </lineage>
</organism>
<dbReference type="RefSeq" id="WP_061534404.1">
    <property type="nucleotide sequence ID" value="NZ_CP013233.1"/>
</dbReference>
<dbReference type="PATRIC" id="fig|279058.17.peg.4035"/>
<dbReference type="EMBL" id="CP013235">
    <property type="protein sequence ID" value="AMP11409.1"/>
    <property type="molecule type" value="Genomic_DNA"/>
</dbReference>
<evidence type="ECO:0000313" key="2">
    <source>
        <dbReference type="Proteomes" id="UP000071778"/>
    </source>
</evidence>
<dbReference type="Proteomes" id="UP000071778">
    <property type="component" value="Chromosome"/>
</dbReference>
<gene>
    <name evidence="1" type="ORF">CAter282_3728</name>
</gene>
<dbReference type="AlphaFoldDB" id="A0A127PVW1"/>
<proteinExistence type="predicted"/>
<sequence length="99" mass="11332">METYVNDNFLNEIIDKILRCATLALYGEDVRFSVLLAIKDVRYYLAKVKTGDPRINQRVFECSLAALANSTHPSMPDYKKTLEYAVSLMAIDLPNADRW</sequence>
<dbReference type="OrthoDB" id="8777363at2"/>
<reference evidence="1 2" key="1">
    <citation type="submission" date="2015-11" db="EMBL/GenBank/DDBJ databases">
        <title>Exploring the genomic traits of fungus-feeding bacterial genus Collimonas.</title>
        <authorList>
            <person name="Song C."/>
            <person name="Schmidt R."/>
            <person name="de Jager V."/>
            <person name="Krzyzanowska D."/>
            <person name="Jongedijk E."/>
            <person name="Cankar K."/>
            <person name="Beekwilder J."/>
            <person name="van Veen A."/>
            <person name="de Boer W."/>
            <person name="van Veen J.A."/>
            <person name="Garbeva P."/>
        </authorList>
    </citation>
    <scope>NUCLEOTIDE SEQUENCE [LARGE SCALE GENOMIC DNA]</scope>
    <source>
        <strain evidence="1 2">Ter282</strain>
    </source>
</reference>
<accession>A0A127PVW1</accession>
<protein>
    <submittedName>
        <fullName evidence="1">Uncharacterized protein</fullName>
    </submittedName>
</protein>
<evidence type="ECO:0000313" key="1">
    <source>
        <dbReference type="EMBL" id="AMP11409.1"/>
    </source>
</evidence>
<name>A0A127PVW1_9BURK</name>
<keyword evidence="2" id="KW-1185">Reference proteome</keyword>